<reference evidence="2" key="1">
    <citation type="submission" date="2022-11" db="UniProtKB">
        <authorList>
            <consortium name="WormBaseParasite"/>
        </authorList>
    </citation>
    <scope>IDENTIFICATION</scope>
</reference>
<dbReference type="Proteomes" id="UP000887579">
    <property type="component" value="Unplaced"/>
</dbReference>
<sequence>MFDPGYDVLVNNQYPLGKTWLTTSPELYKIVFGDTLFNEHVSTIRWNTKLLEDAFFRGSVLEELHEIKEAFITIFKLMGRYRFSFEATMESFIKKLVPTSITALENCGGNVNKLSAEDSFILLAEAYETMCCDMELLERCGINEKDLRPEVIAKNDKKFNFYYFGWDLIFCTAPIKIDGEFQESKPYAVAFNSPGFTYLFNNFISGSTRRKSQHMSSKLIEINEKIQEFTASMETRRLPSLRIQNKLRAPSQPIYEPLALRTRRRRDKKEPSEPTRDDMLKQQKEGRAARFARRQEAIDLEREKRFLNEVLETSSSLPSEPEHNSRQPDAVELDYLDILINNVIEKAGDMVKSLKRKKRPKGANQFYDDETFLPADNVKYIRVENLSGDVKAEVRKQMNQGRAARLEARNDPSAIKISTPEVSLSAAITNVKQQHQEPIPEPIDLQRDVSATTAKDNSTPKSYDFQPIFSPSPKPAILKKPLYTHLTPVQSTPSASRPMARPSVSYRRPVLNNVMPSNPTNALYRPVLTSSSQGTMFIHSPGNQSSPRLIRVIRQPSSYRYSSPLMRPVKSQIYLSNGTPLMRHSFQPNYVRRVVPYDNPRMVVQTNSSLRPGIYRQTTTPNTFVQTNNNLSSNVFPINSNNNINNGTEAKISINGKITENGILNQMPPSTLKNFDQDQINVELLNGLKPEDKVLSANQSSNQNF</sequence>
<protein>
    <submittedName>
        <fullName evidence="2">Uncharacterized protein</fullName>
    </submittedName>
</protein>
<evidence type="ECO:0000313" key="1">
    <source>
        <dbReference type="Proteomes" id="UP000887579"/>
    </source>
</evidence>
<organism evidence="1 2">
    <name type="scientific">Panagrolaimus sp. ES5</name>
    <dbReference type="NCBI Taxonomy" id="591445"/>
    <lineage>
        <taxon>Eukaryota</taxon>
        <taxon>Metazoa</taxon>
        <taxon>Ecdysozoa</taxon>
        <taxon>Nematoda</taxon>
        <taxon>Chromadorea</taxon>
        <taxon>Rhabditida</taxon>
        <taxon>Tylenchina</taxon>
        <taxon>Panagrolaimomorpha</taxon>
        <taxon>Panagrolaimoidea</taxon>
        <taxon>Panagrolaimidae</taxon>
        <taxon>Panagrolaimus</taxon>
    </lineage>
</organism>
<evidence type="ECO:0000313" key="2">
    <source>
        <dbReference type="WBParaSite" id="ES5_v2.g6913.t1"/>
    </source>
</evidence>
<accession>A0AC34GQQ7</accession>
<proteinExistence type="predicted"/>
<name>A0AC34GQQ7_9BILA</name>
<dbReference type="WBParaSite" id="ES5_v2.g6913.t1">
    <property type="protein sequence ID" value="ES5_v2.g6913.t1"/>
    <property type="gene ID" value="ES5_v2.g6913"/>
</dbReference>